<keyword evidence="2" id="KW-0812">Transmembrane</keyword>
<dbReference type="PANTHER" id="PTHR28297:SF1">
    <property type="entry name" value="FUNGAL PROTEIN"/>
    <property type="match status" value="1"/>
</dbReference>
<keyword evidence="4" id="KW-1185">Reference proteome</keyword>
<gene>
    <name evidence="3" type="ORF">EX895_006021</name>
</gene>
<dbReference type="KEGG" id="sgra:EX895_006021"/>
<accession>A0A4U7KL76</accession>
<dbReference type="InterPro" id="IPR018852">
    <property type="entry name" value="DUF2456"/>
</dbReference>
<keyword evidence="2" id="KW-0472">Membrane</keyword>
<reference evidence="3 4" key="1">
    <citation type="submission" date="2019-05" db="EMBL/GenBank/DDBJ databases">
        <title>Sporisorium graminicola CBS 10092 draft sequencing and annotation.</title>
        <authorList>
            <person name="Solano-Gonzalez S."/>
            <person name="Caddick M.X."/>
            <person name="Darby A."/>
        </authorList>
    </citation>
    <scope>NUCLEOTIDE SEQUENCE [LARGE SCALE GENOMIC DNA]</scope>
    <source>
        <strain evidence="3 4">CBS 10092</strain>
    </source>
</reference>
<dbReference type="RefSeq" id="XP_029736926.1">
    <property type="nucleotide sequence ID" value="XM_029886613.1"/>
</dbReference>
<evidence type="ECO:0000256" key="1">
    <source>
        <dbReference type="SAM" id="MobiDB-lite"/>
    </source>
</evidence>
<dbReference type="GeneID" id="40728916"/>
<name>A0A4U7KL76_9BASI</name>
<feature type="compositionally biased region" description="Low complexity" evidence="1">
    <location>
        <begin position="72"/>
        <end position="89"/>
    </location>
</feature>
<dbReference type="EMBL" id="SRRM01000021">
    <property type="protein sequence ID" value="TKY84941.1"/>
    <property type="molecule type" value="Genomic_DNA"/>
</dbReference>
<feature type="compositionally biased region" description="Basic residues" evidence="1">
    <location>
        <begin position="129"/>
        <end position="143"/>
    </location>
</feature>
<feature type="transmembrane region" description="Helical" evidence="2">
    <location>
        <begin position="256"/>
        <end position="283"/>
    </location>
</feature>
<proteinExistence type="predicted"/>
<dbReference type="Proteomes" id="UP000306050">
    <property type="component" value="Chromosome SGRAM_8"/>
</dbReference>
<dbReference type="PANTHER" id="PTHR28297">
    <property type="entry name" value="FUNGAL PROTEIN"/>
    <property type="match status" value="1"/>
</dbReference>
<feature type="compositionally biased region" description="Basic and acidic residues" evidence="1">
    <location>
        <begin position="186"/>
        <end position="197"/>
    </location>
</feature>
<feature type="transmembrane region" description="Helical" evidence="2">
    <location>
        <begin position="415"/>
        <end position="434"/>
    </location>
</feature>
<feature type="compositionally biased region" description="Polar residues" evidence="1">
    <location>
        <begin position="1"/>
        <end position="15"/>
    </location>
</feature>
<protein>
    <submittedName>
        <fullName evidence="3">Uncharacterized protein</fullName>
    </submittedName>
</protein>
<sequence>MTEVTEGSGTTSPTRNDAELAQTLEHSNADMPVAAPAVSTTPLAGASTPNVVPSYPASDVAQPSASTGILNASTSATAHSSAAASTTAAKPRVSLSYPTERPPRDRSGNASGAADAHDDAPEGSSTRPSRSRSVARSHRRSQSAKRSFSQSRTSFDAAASKTSGAIRRSMSLIRPGQSSGPIDPMQEPRRSISKRPDELHLAERDPHKAKHVAGEPHRRAIPFAAPYARSGTVIDQPATWRDWMVPGPLTFGYGQWWYLVFGQSIVAALISGSINFGVAVALYHSQPTINIWTFDRQTVAGDMGVTVIIQQIVSFIITSSLVHHDLYAGPIGPLRRPWPPLLHLPSTPRPEGHWLGARMPDDVQRDGVACRMGRSAGKSKKNGWWWWFVRAVLTGSERNDLLAAGISWRQRLERLLWTAAQGFFLCCLTFWWYWPLAIAIVAPIYEHRELAHTWIPMIIKLLYGAILSLLTNPIMALMAMGAESSVRRCYPELDMWQPFGGREDFEAWKVEHGVVDAAELGEAGTVDRDDSLPDGQATVLHSAGSSEDQDVGDERVEAPVTTEKVGYQSSNLLERRITEEPNAAVARDAVKQG</sequence>
<dbReference type="OrthoDB" id="15595at2759"/>
<evidence type="ECO:0000313" key="4">
    <source>
        <dbReference type="Proteomes" id="UP000306050"/>
    </source>
</evidence>
<feature type="region of interest" description="Disordered" evidence="1">
    <location>
        <begin position="1"/>
        <end position="197"/>
    </location>
</feature>
<comment type="caution">
    <text evidence="3">The sequence shown here is derived from an EMBL/GenBank/DDBJ whole genome shotgun (WGS) entry which is preliminary data.</text>
</comment>
<feature type="region of interest" description="Disordered" evidence="1">
    <location>
        <begin position="525"/>
        <end position="563"/>
    </location>
</feature>
<feature type="compositionally biased region" description="Polar residues" evidence="1">
    <location>
        <begin position="144"/>
        <end position="154"/>
    </location>
</feature>
<dbReference type="Pfam" id="PF10445">
    <property type="entry name" value="DUF2456"/>
    <property type="match status" value="1"/>
</dbReference>
<feature type="compositionally biased region" description="Polar residues" evidence="1">
    <location>
        <begin position="38"/>
        <end position="51"/>
    </location>
</feature>
<feature type="transmembrane region" description="Helical" evidence="2">
    <location>
        <begin position="454"/>
        <end position="478"/>
    </location>
</feature>
<feature type="compositionally biased region" description="Polar residues" evidence="1">
    <location>
        <begin position="61"/>
        <end position="71"/>
    </location>
</feature>
<keyword evidence="2" id="KW-1133">Transmembrane helix</keyword>
<evidence type="ECO:0000313" key="3">
    <source>
        <dbReference type="EMBL" id="TKY84941.1"/>
    </source>
</evidence>
<dbReference type="AlphaFoldDB" id="A0A4U7KL76"/>
<organism evidence="3 4">
    <name type="scientific">Sporisorium graminicola</name>
    <dbReference type="NCBI Taxonomy" id="280036"/>
    <lineage>
        <taxon>Eukaryota</taxon>
        <taxon>Fungi</taxon>
        <taxon>Dikarya</taxon>
        <taxon>Basidiomycota</taxon>
        <taxon>Ustilaginomycotina</taxon>
        <taxon>Ustilaginomycetes</taxon>
        <taxon>Ustilaginales</taxon>
        <taxon>Ustilaginaceae</taxon>
        <taxon>Sporisorium</taxon>
    </lineage>
</organism>
<evidence type="ECO:0000256" key="2">
    <source>
        <dbReference type="SAM" id="Phobius"/>
    </source>
</evidence>